<evidence type="ECO:0000313" key="5">
    <source>
        <dbReference type="EMBL" id="KAA6383803.1"/>
    </source>
</evidence>
<evidence type="ECO:0000256" key="3">
    <source>
        <dbReference type="SAM" id="MobiDB-lite"/>
    </source>
</evidence>
<dbReference type="EMBL" id="SNRW01006063">
    <property type="protein sequence ID" value="KAA6383803.1"/>
    <property type="molecule type" value="Genomic_DNA"/>
</dbReference>
<dbReference type="InterPro" id="IPR036028">
    <property type="entry name" value="SH3-like_dom_sf"/>
</dbReference>
<dbReference type="AlphaFoldDB" id="A0A5J4VNG0"/>
<comment type="caution">
    <text evidence="5">The sequence shown here is derived from an EMBL/GenBank/DDBJ whole genome shotgun (WGS) entry which is preliminary data.</text>
</comment>
<gene>
    <name evidence="5" type="ORF">EZS28_020670</name>
</gene>
<reference evidence="5 6" key="1">
    <citation type="submission" date="2019-03" db="EMBL/GenBank/DDBJ databases">
        <title>Single cell metagenomics reveals metabolic interactions within the superorganism composed of flagellate Streblomastix strix and complex community of Bacteroidetes bacteria on its surface.</title>
        <authorList>
            <person name="Treitli S.C."/>
            <person name="Kolisko M."/>
            <person name="Husnik F."/>
            <person name="Keeling P."/>
            <person name="Hampl V."/>
        </authorList>
    </citation>
    <scope>NUCLEOTIDE SEQUENCE [LARGE SCALE GENOMIC DNA]</scope>
    <source>
        <strain evidence="5">ST1C</strain>
    </source>
</reference>
<evidence type="ECO:0000256" key="1">
    <source>
        <dbReference type="ARBA" id="ARBA00022443"/>
    </source>
</evidence>
<accession>A0A5J4VNG0</accession>
<evidence type="ECO:0000313" key="6">
    <source>
        <dbReference type="Proteomes" id="UP000324800"/>
    </source>
</evidence>
<feature type="compositionally biased region" description="Polar residues" evidence="3">
    <location>
        <begin position="69"/>
        <end position="85"/>
    </location>
</feature>
<evidence type="ECO:0000256" key="2">
    <source>
        <dbReference type="PROSITE-ProRule" id="PRU00192"/>
    </source>
</evidence>
<evidence type="ECO:0000259" key="4">
    <source>
        <dbReference type="PROSITE" id="PS50002"/>
    </source>
</evidence>
<proteinExistence type="predicted"/>
<keyword evidence="1 2" id="KW-0728">SH3 domain</keyword>
<dbReference type="Proteomes" id="UP000324800">
    <property type="component" value="Unassembled WGS sequence"/>
</dbReference>
<organism evidence="5 6">
    <name type="scientific">Streblomastix strix</name>
    <dbReference type="NCBI Taxonomy" id="222440"/>
    <lineage>
        <taxon>Eukaryota</taxon>
        <taxon>Metamonada</taxon>
        <taxon>Preaxostyla</taxon>
        <taxon>Oxymonadida</taxon>
        <taxon>Streblomastigidae</taxon>
        <taxon>Streblomastix</taxon>
    </lineage>
</organism>
<name>A0A5J4VNG0_9EUKA</name>
<dbReference type="SUPFAM" id="SSF50044">
    <property type="entry name" value="SH3-domain"/>
    <property type="match status" value="1"/>
</dbReference>
<protein>
    <recommendedName>
        <fullName evidence="4">SH3 domain-containing protein</fullName>
    </recommendedName>
</protein>
<feature type="region of interest" description="Disordered" evidence="3">
    <location>
        <begin position="69"/>
        <end position="98"/>
    </location>
</feature>
<sequence length="98" mass="10708">MQTQGELFEVIADYSGKEGKSNTLPVLKGEIVKVLSKDIVWYTVEKDDQIGRVPKGMLRTYGKQSAATQIASNSVPNSKASNSPFQVARDKFSSPVIC</sequence>
<dbReference type="Pfam" id="PF00018">
    <property type="entry name" value="SH3_1"/>
    <property type="match status" value="1"/>
</dbReference>
<dbReference type="InterPro" id="IPR001452">
    <property type="entry name" value="SH3_domain"/>
</dbReference>
<feature type="domain" description="SH3" evidence="4">
    <location>
        <begin position="3"/>
        <end position="63"/>
    </location>
</feature>
<dbReference type="PROSITE" id="PS50002">
    <property type="entry name" value="SH3"/>
    <property type="match status" value="1"/>
</dbReference>
<dbReference type="Gene3D" id="2.30.30.40">
    <property type="entry name" value="SH3 Domains"/>
    <property type="match status" value="1"/>
</dbReference>